<dbReference type="KEGG" id="dgg:DGI_2395"/>
<keyword evidence="3" id="KW-1185">Reference proteome</keyword>
<evidence type="ECO:0000313" key="3">
    <source>
        <dbReference type="Proteomes" id="UP000016587"/>
    </source>
</evidence>
<organism evidence="2 3">
    <name type="scientific">Megalodesulfovibrio gigas (strain ATCC 19364 / DSM 1382 / NCIMB 9332 / VKM B-1759)</name>
    <name type="common">Desulfovibrio gigas</name>
    <dbReference type="NCBI Taxonomy" id="1121448"/>
    <lineage>
        <taxon>Bacteria</taxon>
        <taxon>Pseudomonadati</taxon>
        <taxon>Thermodesulfobacteriota</taxon>
        <taxon>Desulfovibrionia</taxon>
        <taxon>Desulfovibrionales</taxon>
        <taxon>Desulfovibrionaceae</taxon>
        <taxon>Megalodesulfovibrio</taxon>
    </lineage>
</organism>
<dbReference type="Gene3D" id="3.40.50.300">
    <property type="entry name" value="P-loop containing nucleotide triphosphate hydrolases"/>
    <property type="match status" value="1"/>
</dbReference>
<reference evidence="2 3" key="1">
    <citation type="journal article" date="2013" name="J. Bacteriol.">
        <title>Roles of HynAB and Ech, the only two hydrogenases found in the model sulfate reducer Desulfovibrio gigas.</title>
        <authorList>
            <person name="Morais-Silva F.O."/>
            <person name="Santos C.I."/>
            <person name="Rodrigues R."/>
            <person name="Pereira I.A."/>
            <person name="Rodrigues-Pousada C."/>
        </authorList>
    </citation>
    <scope>NUCLEOTIDE SEQUENCE [LARGE SCALE GENOMIC DNA]</scope>
    <source>
        <strain evidence="3">ATCC 19364 / DSM 1382 / NCIMB 9332 / VKM B-1759</strain>
    </source>
</reference>
<dbReference type="AlphaFoldDB" id="T2GDA1"/>
<dbReference type="InterPro" id="IPR027417">
    <property type="entry name" value="P-loop_NTPase"/>
</dbReference>
<dbReference type="STRING" id="1121448.DGI_2395"/>
<dbReference type="InterPro" id="IPR049945">
    <property type="entry name" value="AAA_22"/>
</dbReference>
<dbReference type="HOGENOM" id="CLU_099028_0_0_7"/>
<gene>
    <name evidence="2" type="ORF">DGI_2395</name>
</gene>
<dbReference type="InterPro" id="IPR052026">
    <property type="entry name" value="ExeA_AAA_ATPase_DNA-bind"/>
</dbReference>
<feature type="domain" description="ORC1/DEAH AAA+ ATPase" evidence="1">
    <location>
        <begin position="31"/>
        <end position="143"/>
    </location>
</feature>
<accession>T2GDA1</accession>
<reference evidence="3" key="2">
    <citation type="submission" date="2013-07" db="EMBL/GenBank/DDBJ databases">
        <authorList>
            <person name="Morais-Silva F.O."/>
            <person name="Rezende A.M."/>
            <person name="Pimentel C."/>
            <person name="Resende D.M."/>
            <person name="Santos C.I."/>
            <person name="Clemente C."/>
            <person name="de Oliveira L.M."/>
            <person name="da Silva S.M."/>
            <person name="Costa D.A."/>
            <person name="Varela-Raposo A."/>
            <person name="Horacio E.C.A."/>
            <person name="Matos M."/>
            <person name="Flores O."/>
            <person name="Ruiz J.C."/>
            <person name="Rodrigues-Pousada C."/>
        </authorList>
    </citation>
    <scope>NUCLEOTIDE SEQUENCE [LARGE SCALE GENOMIC DNA]</scope>
    <source>
        <strain evidence="3">ATCC 19364 / DSM 1382 / NCIMB 9332 / VKM B-1759</strain>
    </source>
</reference>
<protein>
    <recommendedName>
        <fullName evidence="1">ORC1/DEAH AAA+ ATPase domain-containing protein</fullName>
    </recommendedName>
</protein>
<dbReference type="PATRIC" id="fig|1121448.10.peg.2348"/>
<dbReference type="OrthoDB" id="9797061at2"/>
<dbReference type="GO" id="GO:0016887">
    <property type="term" value="F:ATP hydrolysis activity"/>
    <property type="evidence" value="ECO:0007669"/>
    <property type="project" value="InterPro"/>
</dbReference>
<proteinExistence type="predicted"/>
<dbReference type="EMBL" id="CP006585">
    <property type="protein sequence ID" value="AGW14144.1"/>
    <property type="molecule type" value="Genomic_DNA"/>
</dbReference>
<evidence type="ECO:0000259" key="1">
    <source>
        <dbReference type="Pfam" id="PF13401"/>
    </source>
</evidence>
<evidence type="ECO:0000313" key="2">
    <source>
        <dbReference type="EMBL" id="AGW14144.1"/>
    </source>
</evidence>
<dbReference type="PANTHER" id="PTHR35894:SF5">
    <property type="entry name" value="MU-LIKE PROPHAGE FLUMU DNA TRANSPOSITION PROTEIN B"/>
    <property type="match status" value="1"/>
</dbReference>
<dbReference type="eggNOG" id="COG2842">
    <property type="taxonomic scope" value="Bacteria"/>
</dbReference>
<dbReference type="SUPFAM" id="SSF52540">
    <property type="entry name" value="P-loop containing nucleoside triphosphate hydrolases"/>
    <property type="match status" value="1"/>
</dbReference>
<sequence>MNHAVFVETANHVKLLEAMTILQDAAQGMPGLGLVWGRAGRGKTESCRTYAVRSGAKYLRVMEGWSPAAMCRALAALLVPAAEPRTIEQSKRLILAALDARRAVVIMDEADRLRHISLIEHLRDIHDITGAPVVLVGEEALFGMINARRRIWSRVTQCVEFGPITPEDVTVYGGKAAGLDVADVAHTLCERAGGDFRLVCRDMLALERLGKASGVQTITPAMIAALPSLQPSGGLHGRA</sequence>
<name>T2GDA1_MEGG1</name>
<dbReference type="Pfam" id="PF13401">
    <property type="entry name" value="AAA_22"/>
    <property type="match status" value="1"/>
</dbReference>
<dbReference type="PANTHER" id="PTHR35894">
    <property type="entry name" value="GENERAL SECRETION PATHWAY PROTEIN A-RELATED"/>
    <property type="match status" value="1"/>
</dbReference>
<dbReference type="RefSeq" id="WP_021761125.1">
    <property type="nucleotide sequence ID" value="NC_022444.1"/>
</dbReference>
<dbReference type="Proteomes" id="UP000016587">
    <property type="component" value="Chromosome"/>
</dbReference>